<proteinExistence type="predicted"/>
<sequence>MGQDHQGIKRIAKSAPGFKSLGSAEATIVGIALHRMLKKEQHGKYRRHLSLEAVVYISSLTMSGIRLPSIL</sequence>
<gene>
    <name evidence="1" type="ORF">NCTC12120_05394</name>
</gene>
<reference evidence="1 2" key="1">
    <citation type="submission" date="2018-06" db="EMBL/GenBank/DDBJ databases">
        <authorList>
            <consortium name="Pathogen Informatics"/>
            <person name="Doyle S."/>
        </authorList>
    </citation>
    <scope>NUCLEOTIDE SEQUENCE [LARGE SCALE GENOMIC DNA]</scope>
    <source>
        <strain evidence="1 2">NCTC12120</strain>
    </source>
</reference>
<organism evidence="1 2">
    <name type="scientific">Cedecea neteri</name>
    <dbReference type="NCBI Taxonomy" id="158822"/>
    <lineage>
        <taxon>Bacteria</taxon>
        <taxon>Pseudomonadati</taxon>
        <taxon>Pseudomonadota</taxon>
        <taxon>Gammaproteobacteria</taxon>
        <taxon>Enterobacterales</taxon>
        <taxon>Enterobacteriaceae</taxon>
        <taxon>Cedecea</taxon>
    </lineage>
</organism>
<accession>A0A2X3IIJ1</accession>
<dbReference type="Proteomes" id="UP000251197">
    <property type="component" value="Unassembled WGS sequence"/>
</dbReference>
<protein>
    <submittedName>
        <fullName evidence="1">Uncharacterized protein</fullName>
    </submittedName>
</protein>
<evidence type="ECO:0000313" key="2">
    <source>
        <dbReference type="Proteomes" id="UP000251197"/>
    </source>
</evidence>
<dbReference type="EMBL" id="UAVU01000009">
    <property type="protein sequence ID" value="SQC92202.1"/>
    <property type="molecule type" value="Genomic_DNA"/>
</dbReference>
<dbReference type="AlphaFoldDB" id="A0A2X3IIJ1"/>
<evidence type="ECO:0000313" key="1">
    <source>
        <dbReference type="EMBL" id="SQC92202.1"/>
    </source>
</evidence>
<name>A0A2X3IIJ1_9ENTR</name>